<gene>
    <name evidence="1" type="ORF">F7D14_09665</name>
</gene>
<evidence type="ECO:0000313" key="1">
    <source>
        <dbReference type="EMBL" id="QGM97708.1"/>
    </source>
</evidence>
<organism evidence="1 2">
    <name type="scientific">Methylocystis parvus</name>
    <dbReference type="NCBI Taxonomy" id="134"/>
    <lineage>
        <taxon>Bacteria</taxon>
        <taxon>Pseudomonadati</taxon>
        <taxon>Pseudomonadota</taxon>
        <taxon>Alphaproteobacteria</taxon>
        <taxon>Hyphomicrobiales</taxon>
        <taxon>Methylocystaceae</taxon>
        <taxon>Methylocystis</taxon>
    </lineage>
</organism>
<sequence length="108" mass="12198">MVLKVRVRVKVRVKSRRGHPYTGGREKGRNQMACKLEDDALFHTLAGVARERRDEIGDAADLANDPVWVAALCLLGLEEWDDEPAPEERMKRARGVIESMRLANVSDE</sequence>
<name>A0A6B8M5K0_9HYPH</name>
<dbReference type="KEGG" id="mpar:F7D14_09665"/>
<reference evidence="1 2" key="1">
    <citation type="submission" date="2019-09" db="EMBL/GenBank/DDBJ databases">
        <title>Isolation and complete genome sequencing of Methylocystis species.</title>
        <authorList>
            <person name="Rumah B.L."/>
            <person name="Stead C.E."/>
            <person name="Stevens B.C."/>
            <person name="Minton N.P."/>
            <person name="Grosse-Honebrink A."/>
            <person name="Zhang Y."/>
        </authorList>
    </citation>
    <scope>NUCLEOTIDE SEQUENCE [LARGE SCALE GENOMIC DNA]</scope>
    <source>
        <strain evidence="1 2">BRCS2</strain>
    </source>
</reference>
<evidence type="ECO:0000313" key="2">
    <source>
        <dbReference type="Proteomes" id="UP000422569"/>
    </source>
</evidence>
<accession>A0A6B8M5K0</accession>
<dbReference type="AlphaFoldDB" id="A0A6B8M5K0"/>
<protein>
    <submittedName>
        <fullName evidence="1">Uncharacterized protein</fullName>
    </submittedName>
</protein>
<dbReference type="EMBL" id="CP044331">
    <property type="protein sequence ID" value="QGM97708.1"/>
    <property type="molecule type" value="Genomic_DNA"/>
</dbReference>
<dbReference type="RefSeq" id="WP_154419860.1">
    <property type="nucleotide sequence ID" value="NZ_CP044331.1"/>
</dbReference>
<proteinExistence type="predicted"/>
<dbReference type="Proteomes" id="UP000422569">
    <property type="component" value="Chromosome"/>
</dbReference>
<keyword evidence="2" id="KW-1185">Reference proteome</keyword>